<comment type="catalytic activity">
    <reaction evidence="18 19">
        <text>alpha-ribazole 5'-phosphate + adenosylcob(III)inamide-GDP = adenosylcob(III)alamin 5'-phosphate + GMP + H(+)</text>
        <dbReference type="Rhea" id="RHEA:23560"/>
        <dbReference type="ChEBI" id="CHEBI:15378"/>
        <dbReference type="ChEBI" id="CHEBI:57918"/>
        <dbReference type="ChEBI" id="CHEBI:58115"/>
        <dbReference type="ChEBI" id="CHEBI:60487"/>
        <dbReference type="ChEBI" id="CHEBI:60493"/>
        <dbReference type="EC" id="2.7.8.26"/>
    </reaction>
</comment>
<dbReference type="HAMAP" id="MF_00719">
    <property type="entry name" value="CobS"/>
    <property type="match status" value="1"/>
</dbReference>
<feature type="transmembrane region" description="Helical" evidence="19">
    <location>
        <begin position="162"/>
        <end position="184"/>
    </location>
</feature>
<feature type="transmembrane region" description="Helical" evidence="19">
    <location>
        <begin position="274"/>
        <end position="297"/>
    </location>
</feature>
<dbReference type="GO" id="GO:0008818">
    <property type="term" value="F:cobalamin 5'-phosphate synthase activity"/>
    <property type="evidence" value="ECO:0007669"/>
    <property type="project" value="UniProtKB-UniRule"/>
</dbReference>
<comment type="catalytic activity">
    <reaction evidence="17 19">
        <text>alpha-ribazole + adenosylcob(III)inamide-GDP = adenosylcob(III)alamin + GMP + H(+)</text>
        <dbReference type="Rhea" id="RHEA:16049"/>
        <dbReference type="ChEBI" id="CHEBI:10329"/>
        <dbReference type="ChEBI" id="CHEBI:15378"/>
        <dbReference type="ChEBI" id="CHEBI:18408"/>
        <dbReference type="ChEBI" id="CHEBI:58115"/>
        <dbReference type="ChEBI" id="CHEBI:60487"/>
        <dbReference type="EC" id="2.7.8.26"/>
    </reaction>
</comment>
<sequence length="298" mass="31241">MSFWSALKAGFGFLSILPVGITMEGIEELMNKLYFYPITGALLGILIGICAFVFELILPSPLTVIAIILTIYGLTWFNHLDGIADMGDGMTAHGSLEKKRKALKDMALGVGGVACAALLLLSLYASIASLESAAVLFEPFAAEWNMYLFGLLSVLTEILPAYLSTGAVLAVSVAAVVTLTAVVAETLSKQSMLTIATFGKPFSEGLGSMTMKGGTKKNFAIGIIFSTVVAVLSLGVLGLLCVIVTTAAAGIVLRTSNRHFEGLNGDGIGTANEIGRMLTFATMAVVIWILGGGISWML</sequence>
<dbReference type="Pfam" id="PF02654">
    <property type="entry name" value="CobS"/>
    <property type="match status" value="2"/>
</dbReference>
<dbReference type="Proteomes" id="UP001271789">
    <property type="component" value="Unassembled WGS sequence"/>
</dbReference>
<keyword evidence="9 19" id="KW-0808">Transferase</keyword>
<evidence type="ECO:0000256" key="5">
    <source>
        <dbReference type="ARBA" id="ARBA00013200"/>
    </source>
</evidence>
<evidence type="ECO:0000256" key="17">
    <source>
        <dbReference type="ARBA" id="ARBA00048623"/>
    </source>
</evidence>
<evidence type="ECO:0000256" key="14">
    <source>
        <dbReference type="ARBA" id="ARBA00025228"/>
    </source>
</evidence>
<evidence type="ECO:0000256" key="10">
    <source>
        <dbReference type="ARBA" id="ARBA00022692"/>
    </source>
</evidence>
<comment type="cofactor">
    <cofactor evidence="1 19">
        <name>Mg(2+)</name>
        <dbReference type="ChEBI" id="CHEBI:18420"/>
    </cofactor>
</comment>
<comment type="similarity">
    <text evidence="4 19">Belongs to the CobS family.</text>
</comment>
<keyword evidence="8 19" id="KW-0169">Cobalamin biosynthesis</keyword>
<feature type="transmembrane region" description="Helical" evidence="19">
    <location>
        <begin position="60"/>
        <end position="77"/>
    </location>
</feature>
<evidence type="ECO:0000256" key="7">
    <source>
        <dbReference type="ARBA" id="ARBA00022475"/>
    </source>
</evidence>
<evidence type="ECO:0000256" key="8">
    <source>
        <dbReference type="ARBA" id="ARBA00022573"/>
    </source>
</evidence>
<evidence type="ECO:0000256" key="4">
    <source>
        <dbReference type="ARBA" id="ARBA00010561"/>
    </source>
</evidence>
<evidence type="ECO:0000256" key="13">
    <source>
        <dbReference type="ARBA" id="ARBA00023136"/>
    </source>
</evidence>
<dbReference type="InterPro" id="IPR003805">
    <property type="entry name" value="CobS"/>
</dbReference>
<reference evidence="20" key="1">
    <citation type="submission" date="2023-06" db="EMBL/GenBank/DDBJ databases">
        <title>Genome sequence of Methanosarcinaceae archaeon Ag5.</title>
        <authorList>
            <person name="Protasov E."/>
            <person name="Platt K."/>
            <person name="Poehlein A."/>
            <person name="Daniel R."/>
            <person name="Brune A."/>
        </authorList>
    </citation>
    <scope>NUCLEOTIDE SEQUENCE</scope>
    <source>
        <strain evidence="20">Ag5</strain>
    </source>
</reference>
<protein>
    <recommendedName>
        <fullName evidence="6 19">Adenosylcobinamide-GDP ribazoletransferase</fullName>
        <ecNumber evidence="5 19">2.7.8.26</ecNumber>
    </recommendedName>
    <alternativeName>
        <fullName evidence="16 19">Cobalamin synthase</fullName>
    </alternativeName>
    <alternativeName>
        <fullName evidence="15 19">Cobalamin-5'-phosphate synthase</fullName>
    </alternativeName>
</protein>
<feature type="transmembrane region" description="Helical" evidence="19">
    <location>
        <begin position="6"/>
        <end position="26"/>
    </location>
</feature>
<feature type="transmembrane region" description="Helical" evidence="19">
    <location>
        <begin position="33"/>
        <end position="54"/>
    </location>
</feature>
<keyword evidence="7 19" id="KW-1003">Cell membrane</keyword>
<keyword evidence="21" id="KW-1185">Reference proteome</keyword>
<feature type="transmembrane region" description="Helical" evidence="19">
    <location>
        <begin position="220"/>
        <end position="253"/>
    </location>
</feature>
<dbReference type="AlphaFoldDB" id="A0AAE4ML66"/>
<dbReference type="GO" id="GO:0051073">
    <property type="term" value="F:adenosylcobinamide-GDP ribazoletransferase activity"/>
    <property type="evidence" value="ECO:0007669"/>
    <property type="project" value="UniProtKB-UniRule"/>
</dbReference>
<organism evidence="20 21">
    <name type="scientific">Methanolapillus africanus</name>
    <dbReference type="NCBI Taxonomy" id="3028297"/>
    <lineage>
        <taxon>Archaea</taxon>
        <taxon>Methanobacteriati</taxon>
        <taxon>Methanobacteriota</taxon>
        <taxon>Stenosarchaea group</taxon>
        <taxon>Methanomicrobia</taxon>
        <taxon>Methanosarcinales</taxon>
        <taxon>Methanosarcinaceae</taxon>
        <taxon>Methanolapillus</taxon>
    </lineage>
</organism>
<evidence type="ECO:0000256" key="18">
    <source>
        <dbReference type="ARBA" id="ARBA00049504"/>
    </source>
</evidence>
<feature type="transmembrane region" description="Helical" evidence="19">
    <location>
        <begin position="106"/>
        <end position="127"/>
    </location>
</feature>
<comment type="pathway">
    <text evidence="3 19">Cofactor biosynthesis; adenosylcobalamin biosynthesis; adenosylcobalamin from cob(II)yrinate a,c-diamide: step 7/7.</text>
</comment>
<evidence type="ECO:0000313" key="21">
    <source>
        <dbReference type="Proteomes" id="UP001271789"/>
    </source>
</evidence>
<dbReference type="EC" id="2.7.8.26" evidence="5 19"/>
<dbReference type="PANTHER" id="PTHR34148">
    <property type="entry name" value="ADENOSYLCOBINAMIDE-GDP RIBAZOLETRANSFERASE"/>
    <property type="match status" value="1"/>
</dbReference>
<evidence type="ECO:0000256" key="6">
    <source>
        <dbReference type="ARBA" id="ARBA00015850"/>
    </source>
</evidence>
<dbReference type="GO" id="GO:0009236">
    <property type="term" value="P:cobalamin biosynthetic process"/>
    <property type="evidence" value="ECO:0007669"/>
    <property type="project" value="UniProtKB-UniRule"/>
</dbReference>
<comment type="subcellular location">
    <subcellularLocation>
        <location evidence="2 19">Cell membrane</location>
        <topology evidence="2 19">Multi-pass membrane protein</topology>
    </subcellularLocation>
</comment>
<evidence type="ECO:0000256" key="16">
    <source>
        <dbReference type="ARBA" id="ARBA00032853"/>
    </source>
</evidence>
<evidence type="ECO:0000256" key="19">
    <source>
        <dbReference type="HAMAP-Rule" id="MF_00719"/>
    </source>
</evidence>
<evidence type="ECO:0000256" key="9">
    <source>
        <dbReference type="ARBA" id="ARBA00022679"/>
    </source>
</evidence>
<dbReference type="GO" id="GO:0005886">
    <property type="term" value="C:plasma membrane"/>
    <property type="evidence" value="ECO:0007669"/>
    <property type="project" value="UniProtKB-SubCell"/>
</dbReference>
<keyword evidence="11 19" id="KW-0460">Magnesium</keyword>
<dbReference type="PANTHER" id="PTHR34148:SF1">
    <property type="entry name" value="ADENOSYLCOBINAMIDE-GDP RIBAZOLETRANSFERASE"/>
    <property type="match status" value="1"/>
</dbReference>
<accession>A0AAE4ML66</accession>
<evidence type="ECO:0000256" key="15">
    <source>
        <dbReference type="ARBA" id="ARBA00032605"/>
    </source>
</evidence>
<name>A0AAE4ML66_9EURY</name>
<dbReference type="EMBL" id="JAWDKD010000021">
    <property type="protein sequence ID" value="MDV0447617.1"/>
    <property type="molecule type" value="Genomic_DNA"/>
</dbReference>
<keyword evidence="12 19" id="KW-1133">Transmembrane helix</keyword>
<evidence type="ECO:0000256" key="2">
    <source>
        <dbReference type="ARBA" id="ARBA00004651"/>
    </source>
</evidence>
<proteinExistence type="inferred from homology"/>
<evidence type="ECO:0000256" key="1">
    <source>
        <dbReference type="ARBA" id="ARBA00001946"/>
    </source>
</evidence>
<keyword evidence="10 19" id="KW-0812">Transmembrane</keyword>
<evidence type="ECO:0000256" key="3">
    <source>
        <dbReference type="ARBA" id="ARBA00004663"/>
    </source>
</evidence>
<evidence type="ECO:0000256" key="12">
    <source>
        <dbReference type="ARBA" id="ARBA00022989"/>
    </source>
</evidence>
<comment type="function">
    <text evidence="14 19">Joins adenosylcobinamide-GDP and alpha-ribazole to generate adenosylcobalamin (Ado-cobalamin). Also synthesizes adenosylcobalamin 5'-phosphate from adenosylcobinamide-GDP and alpha-ribazole 5'-phosphate.</text>
</comment>
<evidence type="ECO:0000256" key="11">
    <source>
        <dbReference type="ARBA" id="ARBA00022842"/>
    </source>
</evidence>
<comment type="caution">
    <text evidence="20">The sequence shown here is derived from an EMBL/GenBank/DDBJ whole genome shotgun (WGS) entry which is preliminary data.</text>
</comment>
<gene>
    <name evidence="19 20" type="primary">cobS</name>
    <name evidence="20" type="ORF">MsAg5_15260</name>
</gene>
<keyword evidence="13 19" id="KW-0472">Membrane</keyword>
<feature type="transmembrane region" description="Helical" evidence="19">
    <location>
        <begin position="133"/>
        <end position="155"/>
    </location>
</feature>
<dbReference type="RefSeq" id="WP_338100057.1">
    <property type="nucleotide sequence ID" value="NZ_JAWDKD010000021.1"/>
</dbReference>
<evidence type="ECO:0000313" key="20">
    <source>
        <dbReference type="EMBL" id="MDV0447617.1"/>
    </source>
</evidence>